<evidence type="ECO:0000313" key="2">
    <source>
        <dbReference type="EMBL" id="EYF04531.1"/>
    </source>
</evidence>
<evidence type="ECO:0008006" key="4">
    <source>
        <dbReference type="Google" id="ProtNLM"/>
    </source>
</evidence>
<evidence type="ECO:0000313" key="3">
    <source>
        <dbReference type="Proteomes" id="UP000019678"/>
    </source>
</evidence>
<reference evidence="2 3" key="1">
    <citation type="submission" date="2013-05" db="EMBL/GenBank/DDBJ databases">
        <title>Genome assembly of Chondromyces apiculatus DSM 436.</title>
        <authorList>
            <person name="Sharma G."/>
            <person name="Khatri I."/>
            <person name="Kaur C."/>
            <person name="Mayilraj S."/>
            <person name="Subramanian S."/>
        </authorList>
    </citation>
    <scope>NUCLEOTIDE SEQUENCE [LARGE SCALE GENOMIC DNA]</scope>
    <source>
        <strain evidence="2 3">DSM 436</strain>
    </source>
</reference>
<proteinExistence type="predicted"/>
<dbReference type="eggNOG" id="COG0671">
    <property type="taxonomic scope" value="Bacteria"/>
</dbReference>
<comment type="caution">
    <text evidence="2">The sequence shown here is derived from an EMBL/GenBank/DDBJ whole genome shotgun (WGS) entry which is preliminary data.</text>
</comment>
<dbReference type="OrthoDB" id="9799416at2"/>
<dbReference type="EMBL" id="ASRX01000033">
    <property type="protein sequence ID" value="EYF04531.1"/>
    <property type="molecule type" value="Genomic_DNA"/>
</dbReference>
<dbReference type="InterPro" id="IPR022172">
    <property type="entry name" value="DUF3703"/>
</dbReference>
<dbReference type="AlphaFoldDB" id="A0A017T7J7"/>
<accession>A0A017T7J7</accession>
<feature type="region of interest" description="Disordered" evidence="1">
    <location>
        <begin position="96"/>
        <end position="120"/>
    </location>
</feature>
<gene>
    <name evidence="2" type="ORF">CAP_4499</name>
</gene>
<dbReference type="RefSeq" id="WP_044244127.1">
    <property type="nucleotide sequence ID" value="NZ_ASRX01000033.1"/>
</dbReference>
<protein>
    <recommendedName>
        <fullName evidence="4">DUF3703 domain-containing protein</fullName>
    </recommendedName>
</protein>
<dbReference type="STRING" id="1192034.CAP_4499"/>
<name>A0A017T7J7_9BACT</name>
<dbReference type="Proteomes" id="UP000019678">
    <property type="component" value="Unassembled WGS sequence"/>
</dbReference>
<organism evidence="2 3">
    <name type="scientific">Chondromyces apiculatus DSM 436</name>
    <dbReference type="NCBI Taxonomy" id="1192034"/>
    <lineage>
        <taxon>Bacteria</taxon>
        <taxon>Pseudomonadati</taxon>
        <taxon>Myxococcota</taxon>
        <taxon>Polyangia</taxon>
        <taxon>Polyangiales</taxon>
        <taxon>Polyangiaceae</taxon>
        <taxon>Chondromyces</taxon>
    </lineage>
</organism>
<dbReference type="Pfam" id="PF12487">
    <property type="entry name" value="DUF3703"/>
    <property type="match status" value="1"/>
</dbReference>
<keyword evidence="3" id="KW-1185">Reference proteome</keyword>
<sequence>MDAALQQHVDQALAHARAAMAAGDLDAAWPHLERAHILGQRGAWPHVQAHWLMLAWGIRRRSPTEIFGQLIRLALAAPASWLGTYPTGNTGGASVSMFKPMPIPPDLQRLLDPEPPSAAP</sequence>
<evidence type="ECO:0000256" key="1">
    <source>
        <dbReference type="SAM" id="MobiDB-lite"/>
    </source>
</evidence>